<sequence length="34" mass="4174">MTKYTKEIKLAIYHEWVDDHRRGAYLSRKYGMGR</sequence>
<evidence type="ECO:0008006" key="5">
    <source>
        <dbReference type="Google" id="ProtNLM"/>
    </source>
</evidence>
<accession>K0NS70</accession>
<dbReference type="EMBL" id="CALZ01000120">
    <property type="protein sequence ID" value="CCK84196.1"/>
    <property type="molecule type" value="Genomic_DNA"/>
</dbReference>
<evidence type="ECO:0000313" key="2">
    <source>
        <dbReference type="EMBL" id="CCK83222.1"/>
    </source>
</evidence>
<organism evidence="1 4">
    <name type="scientific">Lactobacillus equicursoris 66c</name>
    <dbReference type="NCBI Taxonomy" id="872326"/>
    <lineage>
        <taxon>Bacteria</taxon>
        <taxon>Bacillati</taxon>
        <taxon>Bacillota</taxon>
        <taxon>Bacilli</taxon>
        <taxon>Lactobacillales</taxon>
        <taxon>Lactobacillaceae</taxon>
        <taxon>Lactobacillus</taxon>
    </lineage>
</organism>
<reference evidence="1 4" key="1">
    <citation type="submission" date="2012-08" db="EMBL/GenBank/DDBJ databases">
        <title>Draft Genome Sequences of Lactobacillus equicursoris CIP 110162T, isolated from thoroughbred racehorse feces and Lactobacillus sp. CRBIP 24.137 isolated from urine of human.</title>
        <authorList>
            <person name="Cousin S."/>
            <person name="Loux V."/>
            <person name="Ma L."/>
            <person name="Creno S."/>
            <person name="Clermont D."/>
            <person name="Bizet C."/>
            <person name="Bouchier C."/>
        </authorList>
    </citation>
    <scope>NUCLEOTIDE SEQUENCE [LARGE SCALE GENOMIC DNA]</scope>
    <source>
        <strain evidence="1 4">66c</strain>
    </source>
</reference>
<dbReference type="AlphaFoldDB" id="K0NS70"/>
<evidence type="ECO:0000313" key="3">
    <source>
        <dbReference type="EMBL" id="CCK84196.1"/>
    </source>
</evidence>
<gene>
    <name evidence="1" type="ORF">BN146_02905</name>
    <name evidence="2" type="ORF">BN146_02940</name>
    <name evidence="3" type="ORF">BN146_08160</name>
</gene>
<protein>
    <recommendedName>
        <fullName evidence="5">Transposase</fullName>
    </recommendedName>
</protein>
<name>K0NS70_9LACO</name>
<dbReference type="Proteomes" id="UP000009325">
    <property type="component" value="Unassembled WGS sequence"/>
</dbReference>
<dbReference type="EMBL" id="CALZ01000057">
    <property type="protein sequence ID" value="CCK83222.1"/>
    <property type="molecule type" value="Genomic_DNA"/>
</dbReference>
<comment type="caution">
    <text evidence="1">The sequence shown here is derived from an EMBL/GenBank/DDBJ whole genome shotgun (WGS) entry which is preliminary data.</text>
</comment>
<dbReference type="EMBL" id="CALZ01000057">
    <property type="protein sequence ID" value="CCK83216.1"/>
    <property type="molecule type" value="Genomic_DNA"/>
</dbReference>
<proteinExistence type="predicted"/>
<evidence type="ECO:0000313" key="4">
    <source>
        <dbReference type="Proteomes" id="UP000009325"/>
    </source>
</evidence>
<evidence type="ECO:0000313" key="1">
    <source>
        <dbReference type="EMBL" id="CCK83216.1"/>
    </source>
</evidence>